<dbReference type="PANTHER" id="PTHR42789:SF1">
    <property type="entry name" value="D-ISOMER SPECIFIC 2-HYDROXYACID DEHYDROGENASE FAMILY PROTEIN (AFU_ORTHOLOGUE AFUA_6G10090)"/>
    <property type="match status" value="1"/>
</dbReference>
<organism evidence="7 8">
    <name type="scientific">Lipingzhangella rawalii</name>
    <dbReference type="NCBI Taxonomy" id="2055835"/>
    <lineage>
        <taxon>Bacteria</taxon>
        <taxon>Bacillati</taxon>
        <taxon>Actinomycetota</taxon>
        <taxon>Actinomycetes</taxon>
        <taxon>Streptosporangiales</taxon>
        <taxon>Nocardiopsidaceae</taxon>
        <taxon>Lipingzhangella</taxon>
    </lineage>
</organism>
<evidence type="ECO:0000256" key="3">
    <source>
        <dbReference type="ARBA" id="ARBA00023027"/>
    </source>
</evidence>
<dbReference type="InterPro" id="IPR050857">
    <property type="entry name" value="D-2-hydroxyacid_DH"/>
</dbReference>
<dbReference type="Gene3D" id="3.40.50.720">
    <property type="entry name" value="NAD(P)-binding Rossmann-like Domain"/>
    <property type="match status" value="2"/>
</dbReference>
<feature type="domain" description="D-isomer specific 2-hydroxyacid dehydrogenase NAD-binding" evidence="6">
    <location>
        <begin position="104"/>
        <end position="288"/>
    </location>
</feature>
<feature type="domain" description="D-isomer specific 2-hydroxyacid dehydrogenase catalytic" evidence="5">
    <location>
        <begin position="3"/>
        <end position="319"/>
    </location>
</feature>
<evidence type="ECO:0000313" key="7">
    <source>
        <dbReference type="EMBL" id="MDS1271586.1"/>
    </source>
</evidence>
<dbReference type="RefSeq" id="WP_310913132.1">
    <property type="nucleotide sequence ID" value="NZ_JAVLVT010000006.1"/>
</dbReference>
<evidence type="ECO:0000259" key="6">
    <source>
        <dbReference type="Pfam" id="PF02826"/>
    </source>
</evidence>
<evidence type="ECO:0000256" key="4">
    <source>
        <dbReference type="RuleBase" id="RU003719"/>
    </source>
</evidence>
<keyword evidence="3" id="KW-0520">NAD</keyword>
<evidence type="ECO:0000256" key="1">
    <source>
        <dbReference type="ARBA" id="ARBA00005854"/>
    </source>
</evidence>
<name>A0ABU2H8F3_9ACTN</name>
<keyword evidence="8" id="KW-1185">Reference proteome</keyword>
<dbReference type="SUPFAM" id="SSF51735">
    <property type="entry name" value="NAD(P)-binding Rossmann-fold domains"/>
    <property type="match status" value="1"/>
</dbReference>
<dbReference type="Pfam" id="PF00389">
    <property type="entry name" value="2-Hacid_dh"/>
    <property type="match status" value="1"/>
</dbReference>
<evidence type="ECO:0000313" key="8">
    <source>
        <dbReference type="Proteomes" id="UP001250214"/>
    </source>
</evidence>
<reference evidence="8" key="1">
    <citation type="submission" date="2023-07" db="EMBL/GenBank/DDBJ databases">
        <title>Novel species in the genus Lipingzhangella isolated from Sambhar Salt Lake.</title>
        <authorList>
            <person name="Jiya N."/>
            <person name="Kajale S."/>
            <person name="Sharma A."/>
        </authorList>
    </citation>
    <scope>NUCLEOTIDE SEQUENCE [LARGE SCALE GENOMIC DNA]</scope>
    <source>
        <strain evidence="8">LS1_29</strain>
    </source>
</reference>
<keyword evidence="2 4" id="KW-0560">Oxidoreductase</keyword>
<dbReference type="EMBL" id="JAVLVT010000006">
    <property type="protein sequence ID" value="MDS1271586.1"/>
    <property type="molecule type" value="Genomic_DNA"/>
</dbReference>
<dbReference type="PANTHER" id="PTHR42789">
    <property type="entry name" value="D-ISOMER SPECIFIC 2-HYDROXYACID DEHYDROGENASE FAMILY PROTEIN (AFU_ORTHOLOGUE AFUA_6G10090)"/>
    <property type="match status" value="1"/>
</dbReference>
<gene>
    <name evidence="7" type="ORF">RIF23_14925</name>
</gene>
<protein>
    <submittedName>
        <fullName evidence="7">NAD(P)-dependent oxidoreductase</fullName>
    </submittedName>
</protein>
<dbReference type="PROSITE" id="PS00671">
    <property type="entry name" value="D_2_HYDROXYACID_DH_3"/>
    <property type="match status" value="1"/>
</dbReference>
<accession>A0ABU2H8F3</accession>
<dbReference type="InterPro" id="IPR006139">
    <property type="entry name" value="D-isomer_2_OHA_DH_cat_dom"/>
</dbReference>
<evidence type="ECO:0000256" key="2">
    <source>
        <dbReference type="ARBA" id="ARBA00023002"/>
    </source>
</evidence>
<dbReference type="InterPro" id="IPR029753">
    <property type="entry name" value="D-isomer_DH_CS"/>
</dbReference>
<comment type="caution">
    <text evidence="7">The sequence shown here is derived from an EMBL/GenBank/DDBJ whole genome shotgun (WGS) entry which is preliminary data.</text>
</comment>
<dbReference type="InterPro" id="IPR036291">
    <property type="entry name" value="NAD(P)-bd_dom_sf"/>
</dbReference>
<dbReference type="InterPro" id="IPR006140">
    <property type="entry name" value="D-isomer_DH_NAD-bd"/>
</dbReference>
<dbReference type="Pfam" id="PF02826">
    <property type="entry name" value="2-Hacid_dh_C"/>
    <property type="match status" value="1"/>
</dbReference>
<proteinExistence type="inferred from homology"/>
<sequence length="333" mass="34528">MRILLADAFPDASRAELAQRGHDCRYEPTVTTEDLPQMVPGCEALVVRSTRVPAAVLAAADSLRLIVRAGSGTNTIDCAEAARRGVYVCNVPGRNAAAVAELALGLLLAIDRRIPDNVTDLRQGRWNKKLYSQARGIQGRAIGILGLGSIGLAFAHRAAAFGADIYAVAKANRDPATLDAAQAAGITFLDSAATLAATCDVLSVHVPGGESTRGLVSQDLLAQMQPGAILLNTSRGDVVDEAALIEAMDSKGVRAGLDVFQEEPAAGTGAIDSTLARHPNVYGTHHIGASTAQAQQAVADGVVEIVEQFGAGTLLHCVNRPLESATAPVDSVT</sequence>
<evidence type="ECO:0000259" key="5">
    <source>
        <dbReference type="Pfam" id="PF00389"/>
    </source>
</evidence>
<dbReference type="Proteomes" id="UP001250214">
    <property type="component" value="Unassembled WGS sequence"/>
</dbReference>
<comment type="similarity">
    <text evidence="1 4">Belongs to the D-isomer specific 2-hydroxyacid dehydrogenase family.</text>
</comment>
<dbReference type="SUPFAM" id="SSF52283">
    <property type="entry name" value="Formate/glycerate dehydrogenase catalytic domain-like"/>
    <property type="match status" value="1"/>
</dbReference>